<dbReference type="EMBL" id="MT141177">
    <property type="protein sequence ID" value="QJA55747.1"/>
    <property type="molecule type" value="Genomic_DNA"/>
</dbReference>
<organism evidence="2">
    <name type="scientific">viral metagenome</name>
    <dbReference type="NCBI Taxonomy" id="1070528"/>
    <lineage>
        <taxon>unclassified sequences</taxon>
        <taxon>metagenomes</taxon>
        <taxon>organismal metagenomes</taxon>
    </lineage>
</organism>
<evidence type="ECO:0000256" key="1">
    <source>
        <dbReference type="SAM" id="Phobius"/>
    </source>
</evidence>
<keyword evidence="1" id="KW-1133">Transmembrane helix</keyword>
<dbReference type="AlphaFoldDB" id="A0A6M3IF24"/>
<accession>A0A6M3IF24</accession>
<gene>
    <name evidence="2" type="ORF">MM415B01995_0013</name>
</gene>
<sequence>MRKALMLVLALVLLLPSALAVPVVTDVGGMPLAMVILTPAFLGFLILGCAFLLDPEEHGALRIFLMLMALCSQFLSRWFDIKVVAQYYMVDEIVEQIADGVFIYGAFFSVVVIYFLIYTFYKLTHIAAGNKKEKMLQ</sequence>
<keyword evidence="1" id="KW-0472">Membrane</keyword>
<feature type="transmembrane region" description="Helical" evidence="1">
    <location>
        <begin position="101"/>
        <end position="121"/>
    </location>
</feature>
<protein>
    <submittedName>
        <fullName evidence="2">Uncharacterized protein</fullName>
    </submittedName>
</protein>
<feature type="transmembrane region" description="Helical" evidence="1">
    <location>
        <begin position="30"/>
        <end position="53"/>
    </location>
</feature>
<feature type="transmembrane region" description="Helical" evidence="1">
    <location>
        <begin position="60"/>
        <end position="81"/>
    </location>
</feature>
<proteinExistence type="predicted"/>
<keyword evidence="1" id="KW-0812">Transmembrane</keyword>
<name>A0A6M3IF24_9ZZZZ</name>
<evidence type="ECO:0000313" key="2">
    <source>
        <dbReference type="EMBL" id="QJA55747.1"/>
    </source>
</evidence>
<reference evidence="2" key="1">
    <citation type="submission" date="2020-03" db="EMBL/GenBank/DDBJ databases">
        <title>The deep terrestrial virosphere.</title>
        <authorList>
            <person name="Holmfeldt K."/>
            <person name="Nilsson E."/>
            <person name="Simone D."/>
            <person name="Lopez-Fernandez M."/>
            <person name="Wu X."/>
            <person name="de Brujin I."/>
            <person name="Lundin D."/>
            <person name="Andersson A."/>
            <person name="Bertilsson S."/>
            <person name="Dopson M."/>
        </authorList>
    </citation>
    <scope>NUCLEOTIDE SEQUENCE</scope>
    <source>
        <strain evidence="2">MM415B01995</strain>
    </source>
</reference>